<gene>
    <name evidence="3" type="ORF">glysoja_033388</name>
</gene>
<accession>A0A0B2RM05</accession>
<sequence>PSQNPASPFYIHPSKSLTFVIVTPPLTANNFQSWSCSFRMALISKHKMDFLNGSIPIPQLTDPIYSSWERCNVLLMSWLLNSLSPSIAQSVIFFEHAIDIWNDLRERFSQGDLLRVAEFQEEIYTLKQGSLSVTDYCTTLKSLWEELDNYRPLSPSSCSAKTYHQQDFIIRFLKGLDERFAMVRSQILLLDPLPFANRVFPMI</sequence>
<dbReference type="InterPro" id="IPR029472">
    <property type="entry name" value="Copia-like_N"/>
</dbReference>
<protein>
    <recommendedName>
        <fullName evidence="4">Retrotransposon Copia-like N-terminal domain-containing protein</fullName>
    </recommendedName>
</protein>
<reference evidence="3" key="1">
    <citation type="submission" date="2014-07" db="EMBL/GenBank/DDBJ databases">
        <title>Identification of a novel salt tolerance gene in wild soybean by whole-genome sequencing.</title>
        <authorList>
            <person name="Lam H.-M."/>
            <person name="Qi X."/>
            <person name="Li M.-W."/>
            <person name="Liu X."/>
            <person name="Xie M."/>
            <person name="Ni M."/>
            <person name="Xu X."/>
        </authorList>
    </citation>
    <scope>NUCLEOTIDE SEQUENCE [LARGE SCALE GENOMIC DNA]</scope>
    <source>
        <tissue evidence="3">Root</tissue>
    </source>
</reference>
<dbReference type="InterPro" id="IPR005162">
    <property type="entry name" value="Retrotrans_gag_dom"/>
</dbReference>
<evidence type="ECO:0000313" key="3">
    <source>
        <dbReference type="EMBL" id="KHN34195.1"/>
    </source>
</evidence>
<dbReference type="Pfam" id="PF14244">
    <property type="entry name" value="Retrotran_gag_3"/>
    <property type="match status" value="1"/>
</dbReference>
<feature type="domain" description="Retrotransposon gag" evidence="1">
    <location>
        <begin position="78"/>
        <end position="177"/>
    </location>
</feature>
<evidence type="ECO:0000259" key="2">
    <source>
        <dbReference type="Pfam" id="PF14244"/>
    </source>
</evidence>
<feature type="non-terminal residue" evidence="3">
    <location>
        <position position="203"/>
    </location>
</feature>
<feature type="domain" description="Retrotransposon Copia-like N-terminal" evidence="2">
    <location>
        <begin position="12"/>
        <end position="58"/>
    </location>
</feature>
<dbReference type="Pfam" id="PF03732">
    <property type="entry name" value="Retrotrans_gag"/>
    <property type="match status" value="1"/>
</dbReference>
<dbReference type="PANTHER" id="PTHR37610:SF55">
    <property type="entry name" value="RETROTRANSPOSON COPIA-LIKE N-TERMINAL DOMAIN-CONTAINING PROTEIN"/>
    <property type="match status" value="1"/>
</dbReference>
<evidence type="ECO:0008006" key="4">
    <source>
        <dbReference type="Google" id="ProtNLM"/>
    </source>
</evidence>
<dbReference type="PANTHER" id="PTHR37610">
    <property type="entry name" value="CCHC-TYPE DOMAIN-CONTAINING PROTEIN"/>
    <property type="match status" value="1"/>
</dbReference>
<dbReference type="Proteomes" id="UP000053555">
    <property type="component" value="Unassembled WGS sequence"/>
</dbReference>
<organism evidence="3">
    <name type="scientific">Glycine soja</name>
    <name type="common">Wild soybean</name>
    <dbReference type="NCBI Taxonomy" id="3848"/>
    <lineage>
        <taxon>Eukaryota</taxon>
        <taxon>Viridiplantae</taxon>
        <taxon>Streptophyta</taxon>
        <taxon>Embryophyta</taxon>
        <taxon>Tracheophyta</taxon>
        <taxon>Spermatophyta</taxon>
        <taxon>Magnoliopsida</taxon>
        <taxon>eudicotyledons</taxon>
        <taxon>Gunneridae</taxon>
        <taxon>Pentapetalae</taxon>
        <taxon>rosids</taxon>
        <taxon>fabids</taxon>
        <taxon>Fabales</taxon>
        <taxon>Fabaceae</taxon>
        <taxon>Papilionoideae</taxon>
        <taxon>50 kb inversion clade</taxon>
        <taxon>NPAAA clade</taxon>
        <taxon>indigoferoid/millettioid clade</taxon>
        <taxon>Phaseoleae</taxon>
        <taxon>Glycine</taxon>
        <taxon>Glycine subgen. Soja</taxon>
    </lineage>
</organism>
<dbReference type="EMBL" id="KN649161">
    <property type="protein sequence ID" value="KHN34195.1"/>
    <property type="molecule type" value="Genomic_DNA"/>
</dbReference>
<name>A0A0B2RM05_GLYSO</name>
<dbReference type="AlphaFoldDB" id="A0A0B2RM05"/>
<proteinExistence type="predicted"/>
<feature type="non-terminal residue" evidence="3">
    <location>
        <position position="1"/>
    </location>
</feature>
<evidence type="ECO:0000259" key="1">
    <source>
        <dbReference type="Pfam" id="PF03732"/>
    </source>
</evidence>